<comment type="subcellular location">
    <subcellularLocation>
        <location evidence="3">Endoplasmic reticulum lumen</location>
    </subcellularLocation>
</comment>
<dbReference type="FunFam" id="2.60.120.620:FF:000001">
    <property type="entry name" value="Prolyl 4-hydroxylase subunit alpha 2"/>
    <property type="match status" value="1"/>
</dbReference>
<name>A0A819IPM6_9BILA</name>
<dbReference type="InterPro" id="IPR011990">
    <property type="entry name" value="TPR-like_helical_dom_sf"/>
</dbReference>
<dbReference type="AlphaFoldDB" id="A0A819IPM6"/>
<dbReference type="Gene3D" id="1.25.40.10">
    <property type="entry name" value="Tetratricopeptide repeat domain"/>
    <property type="match status" value="1"/>
</dbReference>
<keyword evidence="10" id="KW-0560">Oxidoreductase</keyword>
<keyword evidence="7" id="KW-0256">Endoplasmic reticulum</keyword>
<dbReference type="PANTHER" id="PTHR10869">
    <property type="entry name" value="PROLYL 4-HYDROXYLASE ALPHA SUBUNIT"/>
    <property type="match status" value="1"/>
</dbReference>
<keyword evidence="12" id="KW-0325">Glycoprotein</keyword>
<comment type="caution">
    <text evidence="15">The sequence shown here is derived from an EMBL/GenBank/DDBJ whole genome shotgun (WGS) entry which is preliminary data.</text>
</comment>
<evidence type="ECO:0000259" key="14">
    <source>
        <dbReference type="PROSITE" id="PS51471"/>
    </source>
</evidence>
<evidence type="ECO:0000256" key="12">
    <source>
        <dbReference type="ARBA" id="ARBA00023180"/>
    </source>
</evidence>
<evidence type="ECO:0000256" key="4">
    <source>
        <dbReference type="ARBA" id="ARBA00006511"/>
    </source>
</evidence>
<keyword evidence="9" id="KW-0223">Dioxygenase</keyword>
<comment type="similarity">
    <text evidence="4">Belongs to the P4HA family.</text>
</comment>
<dbReference type="SUPFAM" id="SSF48452">
    <property type="entry name" value="TPR-like"/>
    <property type="match status" value="1"/>
</dbReference>
<proteinExistence type="inferred from homology"/>
<evidence type="ECO:0000256" key="9">
    <source>
        <dbReference type="ARBA" id="ARBA00022964"/>
    </source>
</evidence>
<dbReference type="InterPro" id="IPR013547">
    <property type="entry name" value="P4H_N"/>
</dbReference>
<evidence type="ECO:0000256" key="2">
    <source>
        <dbReference type="ARBA" id="ARBA00002035"/>
    </source>
</evidence>
<keyword evidence="6" id="KW-0479">Metal-binding</keyword>
<comment type="cofactor">
    <cofactor evidence="1">
        <name>L-ascorbate</name>
        <dbReference type="ChEBI" id="CHEBI:38290"/>
    </cofactor>
</comment>
<dbReference type="FunFam" id="1.25.40.10:FF:000006">
    <property type="entry name" value="Prolyl 4-hydroxylase subunit alpha 2"/>
    <property type="match status" value="1"/>
</dbReference>
<dbReference type="Pfam" id="PF08336">
    <property type="entry name" value="P4Ha_N"/>
    <property type="match status" value="1"/>
</dbReference>
<dbReference type="SMART" id="SM00702">
    <property type="entry name" value="P4Hc"/>
    <property type="match status" value="1"/>
</dbReference>
<sequence>MFVIQIFFFIIIKLILIHSESFTSTTHLTHLLNTEIVLAKKLEIYLKQEYERLDHIEKFINVIKDEIRQAQRNEDYYFGNPVNAYLFIKHLTIDWNNIEEILPTDFAKDITHKWLFPTFEDYTGSAMGLMRLQDTYKLNTSQLANGDLSSKFKSKRLSALECYDLGRVAYTNGDFYHTLMWMQEALDHLDTETNNTSINKIDILDHLAYATSQQGNVEHALAITKEILTIAPDHIRANNNKFYYESIINNRTLAKQKRKDDTDINESTNLKLISTISNIKNYTINNERTNDDLEEQELYEKLCRQNGAQLSPKHQAKLFCRYRHNNHPYLILQPVKEEKLLEKPAIYLYHDIMSDSHIEKLKSLASPRLQRAVVRDSTTNTFKPADYRVCKSAWLRNEDSPIVARLSRLIEAVTDLSMITAEDLQIANYGVGGHYEPHFDFARKIENDAFSGLSAGNRIATWLTYMSDVEEGGATVFPLVGGHLKPKKGSAAFWYNLHPSGEGDRNTRHAACPVLIGNKWVANKWIRERGQEFRRPCSLDPMA</sequence>
<dbReference type="GO" id="GO:0005788">
    <property type="term" value="C:endoplasmic reticulum lumen"/>
    <property type="evidence" value="ECO:0007669"/>
    <property type="project" value="UniProtKB-SubCell"/>
</dbReference>
<dbReference type="GO" id="GO:0031418">
    <property type="term" value="F:L-ascorbic acid binding"/>
    <property type="evidence" value="ECO:0007669"/>
    <property type="project" value="UniProtKB-KW"/>
</dbReference>
<dbReference type="Pfam" id="PF23558">
    <property type="entry name" value="TPR_P4H"/>
    <property type="match status" value="1"/>
</dbReference>
<feature type="domain" description="Fe2OG dioxygenase" evidence="14">
    <location>
        <begin position="420"/>
        <end position="528"/>
    </location>
</feature>
<dbReference type="InterPro" id="IPR045054">
    <property type="entry name" value="P4HA-like"/>
</dbReference>
<accession>A0A819IPM6</accession>
<dbReference type="Gene3D" id="6.10.140.1460">
    <property type="match status" value="1"/>
</dbReference>
<dbReference type="EMBL" id="CAJOAX010004684">
    <property type="protein sequence ID" value="CAF3916779.1"/>
    <property type="molecule type" value="Genomic_DNA"/>
</dbReference>
<evidence type="ECO:0000313" key="16">
    <source>
        <dbReference type="Proteomes" id="UP000663823"/>
    </source>
</evidence>
<dbReference type="InterPro" id="IPR006620">
    <property type="entry name" value="Pro_4_hyd_alph"/>
</dbReference>
<feature type="chain" id="PRO_5032643854" description="procollagen-proline 4-dioxygenase" evidence="13">
    <location>
        <begin position="20"/>
        <end position="543"/>
    </location>
</feature>
<dbReference type="Gene3D" id="2.60.120.620">
    <property type="entry name" value="q2cbj1_9rhob like domain"/>
    <property type="match status" value="1"/>
</dbReference>
<protein>
    <recommendedName>
        <fullName evidence="5">procollagen-proline 4-dioxygenase</fullName>
        <ecNumber evidence="5">1.14.11.2</ecNumber>
    </recommendedName>
</protein>
<evidence type="ECO:0000256" key="6">
    <source>
        <dbReference type="ARBA" id="ARBA00022723"/>
    </source>
</evidence>
<keyword evidence="13" id="KW-0732">Signal</keyword>
<evidence type="ECO:0000256" key="13">
    <source>
        <dbReference type="SAM" id="SignalP"/>
    </source>
</evidence>
<evidence type="ECO:0000313" key="15">
    <source>
        <dbReference type="EMBL" id="CAF3916779.1"/>
    </source>
</evidence>
<evidence type="ECO:0000256" key="10">
    <source>
        <dbReference type="ARBA" id="ARBA00023002"/>
    </source>
</evidence>
<evidence type="ECO:0000256" key="8">
    <source>
        <dbReference type="ARBA" id="ARBA00022896"/>
    </source>
</evidence>
<dbReference type="Pfam" id="PF13640">
    <property type="entry name" value="2OG-FeII_Oxy_3"/>
    <property type="match status" value="1"/>
</dbReference>
<comment type="function">
    <text evidence="2">Catalyzes the post-translational formation of 4-hydroxyproline in -Xaa-Pro-Gly- sequences in collagens and other proteins.</text>
</comment>
<dbReference type="GO" id="GO:0004656">
    <property type="term" value="F:procollagen-proline 4-dioxygenase activity"/>
    <property type="evidence" value="ECO:0007669"/>
    <property type="project" value="UniProtKB-EC"/>
</dbReference>
<dbReference type="PROSITE" id="PS51471">
    <property type="entry name" value="FE2OG_OXY"/>
    <property type="match status" value="1"/>
</dbReference>
<evidence type="ECO:0000256" key="11">
    <source>
        <dbReference type="ARBA" id="ARBA00023004"/>
    </source>
</evidence>
<gene>
    <name evidence="15" type="ORF">OTI717_LOCUS24599</name>
</gene>
<dbReference type="GO" id="GO:0005506">
    <property type="term" value="F:iron ion binding"/>
    <property type="evidence" value="ECO:0007669"/>
    <property type="project" value="InterPro"/>
</dbReference>
<evidence type="ECO:0000256" key="1">
    <source>
        <dbReference type="ARBA" id="ARBA00001961"/>
    </source>
</evidence>
<dbReference type="InterPro" id="IPR005123">
    <property type="entry name" value="Oxoglu/Fe-dep_dioxygenase_dom"/>
</dbReference>
<dbReference type="PANTHER" id="PTHR10869:SF244">
    <property type="entry name" value="PROLYL 4-HYDROXYLASE SUBUNIT ALPHA-2"/>
    <property type="match status" value="1"/>
</dbReference>
<keyword evidence="11" id="KW-0408">Iron</keyword>
<dbReference type="Proteomes" id="UP000663823">
    <property type="component" value="Unassembled WGS sequence"/>
</dbReference>
<dbReference type="InterPro" id="IPR059068">
    <property type="entry name" value="TPR_P4H"/>
</dbReference>
<evidence type="ECO:0000256" key="5">
    <source>
        <dbReference type="ARBA" id="ARBA00012269"/>
    </source>
</evidence>
<reference evidence="15" key="1">
    <citation type="submission" date="2021-02" db="EMBL/GenBank/DDBJ databases">
        <authorList>
            <person name="Nowell W R."/>
        </authorList>
    </citation>
    <scope>NUCLEOTIDE SEQUENCE</scope>
</reference>
<evidence type="ECO:0000256" key="7">
    <source>
        <dbReference type="ARBA" id="ARBA00022824"/>
    </source>
</evidence>
<organism evidence="15 16">
    <name type="scientific">Rotaria sordida</name>
    <dbReference type="NCBI Taxonomy" id="392033"/>
    <lineage>
        <taxon>Eukaryota</taxon>
        <taxon>Metazoa</taxon>
        <taxon>Spiralia</taxon>
        <taxon>Gnathifera</taxon>
        <taxon>Rotifera</taxon>
        <taxon>Eurotatoria</taxon>
        <taxon>Bdelloidea</taxon>
        <taxon>Philodinida</taxon>
        <taxon>Philodinidae</taxon>
        <taxon>Rotaria</taxon>
    </lineage>
</organism>
<dbReference type="InterPro" id="IPR044862">
    <property type="entry name" value="Pro_4_hyd_alph_FE2OG_OXY"/>
</dbReference>
<dbReference type="EC" id="1.14.11.2" evidence="5"/>
<evidence type="ECO:0000256" key="3">
    <source>
        <dbReference type="ARBA" id="ARBA00004319"/>
    </source>
</evidence>
<feature type="signal peptide" evidence="13">
    <location>
        <begin position="1"/>
        <end position="19"/>
    </location>
</feature>
<keyword evidence="8" id="KW-0847">Vitamin C</keyword>